<dbReference type="Gene3D" id="3.40.50.300">
    <property type="entry name" value="P-loop containing nucleotide triphosphate hydrolases"/>
    <property type="match status" value="1"/>
</dbReference>
<name>A0ABN1VB05_9PSEU</name>
<protein>
    <recommendedName>
        <fullName evidence="3">Uridine kinase</fullName>
    </recommendedName>
</protein>
<evidence type="ECO:0000313" key="2">
    <source>
        <dbReference type="Proteomes" id="UP001500467"/>
    </source>
</evidence>
<sequence length="217" mass="23415">MARGCGTARDVVDHVSGSVGVVDPARDLADRVLAAPPRLGVVRLVVIDGPSGAGKSHLAARVVDVLRGRGADPALVSTDDFATWDDPVSWWPRLSAGVLEPLAAGRPGRYRRTEWTEAGEPVAGGYVAVPVPGVLVLEGVSSGRRSVRGWVSVLCWLDHADRATRLARAVARDGEWSRPQLERWQRFEAGWFAVDEPRHAADVAYSSERSNPVVRDD</sequence>
<evidence type="ECO:0008006" key="3">
    <source>
        <dbReference type="Google" id="ProtNLM"/>
    </source>
</evidence>
<dbReference type="SUPFAM" id="SSF52540">
    <property type="entry name" value="P-loop containing nucleoside triphosphate hydrolases"/>
    <property type="match status" value="1"/>
</dbReference>
<comment type="caution">
    <text evidence="1">The sequence shown here is derived from an EMBL/GenBank/DDBJ whole genome shotgun (WGS) entry which is preliminary data.</text>
</comment>
<evidence type="ECO:0000313" key="1">
    <source>
        <dbReference type="EMBL" id="GAA1200678.1"/>
    </source>
</evidence>
<keyword evidence="2" id="KW-1185">Reference proteome</keyword>
<gene>
    <name evidence="1" type="ORF">GCM10009675_16230</name>
</gene>
<dbReference type="Proteomes" id="UP001500467">
    <property type="component" value="Unassembled WGS sequence"/>
</dbReference>
<dbReference type="InterPro" id="IPR027417">
    <property type="entry name" value="P-loop_NTPase"/>
</dbReference>
<reference evidence="1 2" key="1">
    <citation type="journal article" date="2019" name="Int. J. Syst. Evol. Microbiol.">
        <title>The Global Catalogue of Microorganisms (GCM) 10K type strain sequencing project: providing services to taxonomists for standard genome sequencing and annotation.</title>
        <authorList>
            <consortium name="The Broad Institute Genomics Platform"/>
            <consortium name="The Broad Institute Genome Sequencing Center for Infectious Disease"/>
            <person name="Wu L."/>
            <person name="Ma J."/>
        </authorList>
    </citation>
    <scope>NUCLEOTIDE SEQUENCE [LARGE SCALE GENOMIC DNA]</scope>
    <source>
        <strain evidence="1 2">JCM 13022</strain>
    </source>
</reference>
<proteinExistence type="predicted"/>
<dbReference type="EMBL" id="BAAALM010000005">
    <property type="protein sequence ID" value="GAA1200678.1"/>
    <property type="molecule type" value="Genomic_DNA"/>
</dbReference>
<organism evidence="1 2">
    <name type="scientific">Prauserella alba</name>
    <dbReference type="NCBI Taxonomy" id="176898"/>
    <lineage>
        <taxon>Bacteria</taxon>
        <taxon>Bacillati</taxon>
        <taxon>Actinomycetota</taxon>
        <taxon>Actinomycetes</taxon>
        <taxon>Pseudonocardiales</taxon>
        <taxon>Pseudonocardiaceae</taxon>
        <taxon>Prauserella</taxon>
    </lineage>
</organism>
<accession>A0ABN1VB05</accession>